<organism evidence="2 3">
    <name type="scientific">Streptomyces lacrimifluminis</name>
    <dbReference type="NCBI Taxonomy" id="1500077"/>
    <lineage>
        <taxon>Bacteria</taxon>
        <taxon>Bacillati</taxon>
        <taxon>Actinomycetota</taxon>
        <taxon>Actinomycetes</taxon>
        <taxon>Kitasatosporales</taxon>
        <taxon>Streptomycetaceae</taxon>
        <taxon>Streptomyces</taxon>
    </lineage>
</organism>
<evidence type="ECO:0000313" key="2">
    <source>
        <dbReference type="EMBL" id="GGJ45549.1"/>
    </source>
</evidence>
<feature type="region of interest" description="Disordered" evidence="1">
    <location>
        <begin position="44"/>
        <end position="85"/>
    </location>
</feature>
<comment type="caution">
    <text evidence="2">The sequence shown here is derived from an EMBL/GenBank/DDBJ whole genome shotgun (WGS) entry which is preliminary data.</text>
</comment>
<dbReference type="AlphaFoldDB" id="A0A917L5C2"/>
<reference evidence="2" key="2">
    <citation type="submission" date="2020-09" db="EMBL/GenBank/DDBJ databases">
        <authorList>
            <person name="Sun Q."/>
            <person name="Zhou Y."/>
        </authorList>
    </citation>
    <scope>NUCLEOTIDE SEQUENCE</scope>
    <source>
        <strain evidence="2">CGMCC 4.7272</strain>
    </source>
</reference>
<accession>A0A917L5C2</accession>
<keyword evidence="3" id="KW-1185">Reference proteome</keyword>
<protein>
    <submittedName>
        <fullName evidence="2">Uncharacterized protein</fullName>
    </submittedName>
</protein>
<evidence type="ECO:0000256" key="1">
    <source>
        <dbReference type="SAM" id="MobiDB-lite"/>
    </source>
</evidence>
<reference evidence="2" key="1">
    <citation type="journal article" date="2014" name="Int. J. Syst. Evol. Microbiol.">
        <title>Complete genome sequence of Corynebacterium casei LMG S-19264T (=DSM 44701T), isolated from a smear-ripened cheese.</title>
        <authorList>
            <consortium name="US DOE Joint Genome Institute (JGI-PGF)"/>
            <person name="Walter F."/>
            <person name="Albersmeier A."/>
            <person name="Kalinowski J."/>
            <person name="Ruckert C."/>
        </authorList>
    </citation>
    <scope>NUCLEOTIDE SEQUENCE</scope>
    <source>
        <strain evidence="2">CGMCC 4.7272</strain>
    </source>
</reference>
<dbReference type="Proteomes" id="UP000625682">
    <property type="component" value="Unassembled WGS sequence"/>
</dbReference>
<evidence type="ECO:0000313" key="3">
    <source>
        <dbReference type="Proteomes" id="UP000625682"/>
    </source>
</evidence>
<sequence length="85" mass="8798">MPPGDCTVATAAEAVPVVATLRTTELKRTASAVAVEVLRIRTVMNPHKRTRDHPGAESAARHPGATAGSGGQWGAAARRNPMACL</sequence>
<gene>
    <name evidence="2" type="ORF">GCM10012282_48040</name>
</gene>
<proteinExistence type="predicted"/>
<name>A0A917L5C2_9ACTN</name>
<dbReference type="EMBL" id="BMMU01000016">
    <property type="protein sequence ID" value="GGJ45549.1"/>
    <property type="molecule type" value="Genomic_DNA"/>
</dbReference>